<comment type="similarity">
    <text evidence="1">Belongs to the membrane fusion protein (MFP) (TC 8.A.1) family.</text>
</comment>
<accession>V5SIF3</accession>
<evidence type="ECO:0000259" key="3">
    <source>
        <dbReference type="Pfam" id="PF25917"/>
    </source>
</evidence>
<keyword evidence="2" id="KW-0732">Signal</keyword>
<dbReference type="Pfam" id="PF25917">
    <property type="entry name" value="BSH_RND"/>
    <property type="match status" value="1"/>
</dbReference>
<dbReference type="PATRIC" id="fig|1029756.8.peg.313"/>
<dbReference type="Proteomes" id="UP000018542">
    <property type="component" value="Chromosome"/>
</dbReference>
<dbReference type="InterPro" id="IPR006143">
    <property type="entry name" value="RND_pump_MFP"/>
</dbReference>
<protein>
    <submittedName>
        <fullName evidence="5">Uncharacterized protein</fullName>
    </submittedName>
</protein>
<dbReference type="SUPFAM" id="SSF111369">
    <property type="entry name" value="HlyD-like secretion proteins"/>
    <property type="match status" value="1"/>
</dbReference>
<evidence type="ECO:0000256" key="2">
    <source>
        <dbReference type="SAM" id="SignalP"/>
    </source>
</evidence>
<dbReference type="Pfam" id="PF25944">
    <property type="entry name" value="Beta-barrel_RND"/>
    <property type="match status" value="1"/>
</dbReference>
<evidence type="ECO:0000256" key="1">
    <source>
        <dbReference type="ARBA" id="ARBA00009477"/>
    </source>
</evidence>
<evidence type="ECO:0000313" key="6">
    <source>
        <dbReference type="Proteomes" id="UP000018542"/>
    </source>
</evidence>
<dbReference type="GO" id="GO:0030313">
    <property type="term" value="C:cell envelope"/>
    <property type="evidence" value="ECO:0007669"/>
    <property type="project" value="UniProtKB-SubCell"/>
</dbReference>
<dbReference type="GO" id="GO:0005886">
    <property type="term" value="C:plasma membrane"/>
    <property type="evidence" value="ECO:0007669"/>
    <property type="project" value="TreeGrafter"/>
</dbReference>
<dbReference type="AlphaFoldDB" id="V5SIF3"/>
<evidence type="ECO:0000313" key="5">
    <source>
        <dbReference type="EMBL" id="AHB49830.1"/>
    </source>
</evidence>
<name>V5SIF3_9HYPH</name>
<organism evidence="5 6">
    <name type="scientific">Hyphomicrobium nitrativorans NL23</name>
    <dbReference type="NCBI Taxonomy" id="1029756"/>
    <lineage>
        <taxon>Bacteria</taxon>
        <taxon>Pseudomonadati</taxon>
        <taxon>Pseudomonadota</taxon>
        <taxon>Alphaproteobacteria</taxon>
        <taxon>Hyphomicrobiales</taxon>
        <taxon>Hyphomicrobiaceae</taxon>
        <taxon>Hyphomicrobium</taxon>
    </lineage>
</organism>
<dbReference type="InterPro" id="IPR058626">
    <property type="entry name" value="MdtA-like_b-barrel"/>
</dbReference>
<dbReference type="InterPro" id="IPR058625">
    <property type="entry name" value="MdtA-like_BSH"/>
</dbReference>
<dbReference type="GO" id="GO:0046677">
    <property type="term" value="P:response to antibiotic"/>
    <property type="evidence" value="ECO:0007669"/>
    <property type="project" value="TreeGrafter"/>
</dbReference>
<dbReference type="Gene3D" id="2.40.30.170">
    <property type="match status" value="1"/>
</dbReference>
<keyword evidence="6" id="KW-1185">Reference proteome</keyword>
<dbReference type="Gene3D" id="1.10.287.470">
    <property type="entry name" value="Helix hairpin bin"/>
    <property type="match status" value="1"/>
</dbReference>
<reference evidence="5 6" key="1">
    <citation type="journal article" date="2014" name="Genome Announc.">
        <title>Complete Genome Sequence of Hyphomicrobium nitrativorans Strain NL23, a Denitrifying Bacterium Isolated from Biofilm of a Methanol-Fed Denitrification System Treating Seawater at the Montreal Biodome.</title>
        <authorList>
            <person name="Martineau C."/>
            <person name="Villeneuve C."/>
            <person name="Mauffrey F."/>
            <person name="Villemur R."/>
        </authorList>
    </citation>
    <scope>NUCLEOTIDE SEQUENCE [LARGE SCALE GENOMIC DNA]</scope>
    <source>
        <strain evidence="5">NL23</strain>
    </source>
</reference>
<dbReference type="Gene3D" id="2.40.50.100">
    <property type="match status" value="1"/>
</dbReference>
<dbReference type="STRING" id="1029756.W911_01475"/>
<dbReference type="PANTHER" id="PTHR30158">
    <property type="entry name" value="ACRA/E-RELATED COMPONENT OF DRUG EFFLUX TRANSPORTER"/>
    <property type="match status" value="1"/>
</dbReference>
<dbReference type="EMBL" id="CP006912">
    <property type="protein sequence ID" value="AHB49830.1"/>
    <property type="molecule type" value="Genomic_DNA"/>
</dbReference>
<feature type="signal peptide" evidence="2">
    <location>
        <begin position="1"/>
        <end position="45"/>
    </location>
</feature>
<sequence length="307" mass="32605">MLMLRGMTMVMNLSAVARRSLRHHRVGVAAVAALAGMMGASAATAADPLSLTFTGVVEPRQRVAIANQVTGVISKVLVVAGQRVDEGHPLFEIDAEPYEIDVKTAKADLDEARGRLRLAEDVSLRQSRLAERGSGAEARATQASIEVDVARAAVARQESALARAELALERTRIAAPIAGVVGRVRVSPGAFVEAEGGTVLGEIVDVDPILVGYAVPYEDRQRALKKTGKAAAVDLFENVSLTLVLPSGENYSHRGRPYFESAEIDRDSGMLTTWAEFPNPDGILVPGLAVKVLSEIHGSPIAAEDQK</sequence>
<feature type="domain" description="Multidrug resistance protein MdtA-like barrel-sandwich hybrid" evidence="3">
    <location>
        <begin position="62"/>
        <end position="194"/>
    </location>
</feature>
<gene>
    <name evidence="5" type="ORF">W911_01475</name>
</gene>
<evidence type="ECO:0000259" key="4">
    <source>
        <dbReference type="Pfam" id="PF25944"/>
    </source>
</evidence>
<dbReference type="KEGG" id="hni:W911_01475"/>
<dbReference type="GO" id="GO:0022857">
    <property type="term" value="F:transmembrane transporter activity"/>
    <property type="evidence" value="ECO:0007669"/>
    <property type="project" value="InterPro"/>
</dbReference>
<feature type="chain" id="PRO_5004740768" evidence="2">
    <location>
        <begin position="46"/>
        <end position="307"/>
    </location>
</feature>
<dbReference type="HOGENOM" id="CLU_905443_0_0_5"/>
<feature type="domain" description="Multidrug resistance protein MdtA-like beta-barrel" evidence="4">
    <location>
        <begin position="208"/>
        <end position="292"/>
    </location>
</feature>
<proteinExistence type="inferred from homology"/>
<dbReference type="NCBIfam" id="TIGR01730">
    <property type="entry name" value="RND_mfp"/>
    <property type="match status" value="1"/>
</dbReference>